<reference evidence="9 10" key="1">
    <citation type="submission" date="2021-12" db="EMBL/GenBank/DDBJ databases">
        <title>Genome sequencing of bacteria with rrn-lacking chromosome and rrn-plasmid.</title>
        <authorList>
            <person name="Anda M."/>
            <person name="Iwasaki W."/>
        </authorList>
    </citation>
    <scope>NUCLEOTIDE SEQUENCE [LARGE SCALE GENOMIC DNA]</scope>
    <source>
        <strain evidence="9 10">NBRC 15940</strain>
    </source>
</reference>
<dbReference type="Pfam" id="PF07980">
    <property type="entry name" value="SusD_RagB"/>
    <property type="match status" value="1"/>
</dbReference>
<name>A0AAN5AQ35_9BACT</name>
<accession>A0AAN5AQ35</accession>
<dbReference type="GO" id="GO:0009279">
    <property type="term" value="C:cell outer membrane"/>
    <property type="evidence" value="ECO:0007669"/>
    <property type="project" value="UniProtKB-SubCell"/>
</dbReference>
<feature type="domain" description="RagB/SusD" evidence="7">
    <location>
        <begin position="388"/>
        <end position="474"/>
    </location>
</feature>
<evidence type="ECO:0008006" key="11">
    <source>
        <dbReference type="Google" id="ProtNLM"/>
    </source>
</evidence>
<comment type="caution">
    <text evidence="9">The sequence shown here is derived from an EMBL/GenBank/DDBJ whole genome shotgun (WGS) entry which is preliminary data.</text>
</comment>
<organism evidence="9 10">
    <name type="scientific">Persicobacter diffluens</name>
    <dbReference type="NCBI Taxonomy" id="981"/>
    <lineage>
        <taxon>Bacteria</taxon>
        <taxon>Pseudomonadati</taxon>
        <taxon>Bacteroidota</taxon>
        <taxon>Cytophagia</taxon>
        <taxon>Cytophagales</taxon>
        <taxon>Persicobacteraceae</taxon>
        <taxon>Persicobacter</taxon>
    </lineage>
</organism>
<dbReference type="SUPFAM" id="SSF48452">
    <property type="entry name" value="TPR-like"/>
    <property type="match status" value="1"/>
</dbReference>
<evidence type="ECO:0000259" key="8">
    <source>
        <dbReference type="Pfam" id="PF14322"/>
    </source>
</evidence>
<dbReference type="Pfam" id="PF14322">
    <property type="entry name" value="SusD-like_3"/>
    <property type="match status" value="1"/>
</dbReference>
<keyword evidence="5" id="KW-0998">Cell outer membrane</keyword>
<feature type="signal peptide" evidence="6">
    <location>
        <begin position="1"/>
        <end position="19"/>
    </location>
</feature>
<evidence type="ECO:0000256" key="1">
    <source>
        <dbReference type="ARBA" id="ARBA00004442"/>
    </source>
</evidence>
<evidence type="ECO:0000256" key="5">
    <source>
        <dbReference type="ARBA" id="ARBA00023237"/>
    </source>
</evidence>
<dbReference type="AlphaFoldDB" id="A0AAN5AQ35"/>
<keyword evidence="4" id="KW-0472">Membrane</keyword>
<evidence type="ECO:0000313" key="10">
    <source>
        <dbReference type="Proteomes" id="UP001310022"/>
    </source>
</evidence>
<evidence type="ECO:0000256" key="4">
    <source>
        <dbReference type="ARBA" id="ARBA00023136"/>
    </source>
</evidence>
<evidence type="ECO:0000259" key="7">
    <source>
        <dbReference type="Pfam" id="PF07980"/>
    </source>
</evidence>
<gene>
    <name evidence="9" type="ORF">PEDI_50200</name>
</gene>
<proteinExistence type="inferred from homology"/>
<dbReference type="InterPro" id="IPR011990">
    <property type="entry name" value="TPR-like_helical_dom_sf"/>
</dbReference>
<evidence type="ECO:0000256" key="3">
    <source>
        <dbReference type="ARBA" id="ARBA00022729"/>
    </source>
</evidence>
<evidence type="ECO:0000256" key="6">
    <source>
        <dbReference type="SAM" id="SignalP"/>
    </source>
</evidence>
<dbReference type="EMBL" id="BQKE01000005">
    <property type="protein sequence ID" value="GJM64468.1"/>
    <property type="molecule type" value="Genomic_DNA"/>
</dbReference>
<dbReference type="PROSITE" id="PS51257">
    <property type="entry name" value="PROKAR_LIPOPROTEIN"/>
    <property type="match status" value="1"/>
</dbReference>
<dbReference type="RefSeq" id="WP_338239534.1">
    <property type="nucleotide sequence ID" value="NZ_BQKE01000005.1"/>
</dbReference>
<protein>
    <recommendedName>
        <fullName evidence="11">RagB/SusD family nutrient uptake outer membrane protein</fullName>
    </recommendedName>
</protein>
<keyword evidence="3 6" id="KW-0732">Signal</keyword>
<feature type="chain" id="PRO_5042873802" description="RagB/SusD family nutrient uptake outer membrane protein" evidence="6">
    <location>
        <begin position="20"/>
        <end position="514"/>
    </location>
</feature>
<dbReference type="Gene3D" id="1.25.40.390">
    <property type="match status" value="1"/>
</dbReference>
<comment type="subcellular location">
    <subcellularLocation>
        <location evidence="1">Cell outer membrane</location>
    </subcellularLocation>
</comment>
<evidence type="ECO:0000256" key="2">
    <source>
        <dbReference type="ARBA" id="ARBA00006275"/>
    </source>
</evidence>
<comment type="similarity">
    <text evidence="2">Belongs to the SusD family.</text>
</comment>
<dbReference type="Proteomes" id="UP001310022">
    <property type="component" value="Unassembled WGS sequence"/>
</dbReference>
<evidence type="ECO:0000313" key="9">
    <source>
        <dbReference type="EMBL" id="GJM64468.1"/>
    </source>
</evidence>
<feature type="domain" description="SusD-like N-terminal" evidence="8">
    <location>
        <begin position="67"/>
        <end position="240"/>
    </location>
</feature>
<dbReference type="InterPro" id="IPR033985">
    <property type="entry name" value="SusD-like_N"/>
</dbReference>
<keyword evidence="10" id="KW-1185">Reference proteome</keyword>
<dbReference type="InterPro" id="IPR012944">
    <property type="entry name" value="SusD_RagB_dom"/>
</dbReference>
<sequence length="514" mass="59501">MRKLFKIIALLLPLSLASCNDFFELERPPQNPWTSLEEFERVPIGLYASVFSGDNWNIPFVNYYMFKTSMGDDIAWVSDASWGYWRETDQHNQWSERNFYLLYRTISSANLALEFVEEAGGMPFEGLTPKEVTNGFNRILGEIYFMRGMAYYFLQTFYGPTYKPSGNGEESIPLRLNYPKNLEEARTPTIGTTQEIFDLILSDFERAHDLLPDQFVQGSHHPSYEVRANKFVASAMLMRLHFLRGENDQALKFANELIDNNGGLFDLTEDPIEAFNKSGVNRGREVIFYVPFFDTTLGTPHHLSVLNHTYTNERDICAWAETRMSESMMRQLDWMQDPMTETDFSIKAKADKRFQQLMAVRYPEGKAPEGGVVDGRKEISDRMSLWPYKYFRSPDNLNTNVPMIRLAEVYLTRSIIRFMENDKQGATDDLNMVKQRAWDETVGGPFVPVTASEITAEMIHLERVIEMFNEADRIEYLRALKMDIPAGDRENTAPLSFDDGKLVWAIPAEEWIYY</sequence>